<evidence type="ECO:0000259" key="1">
    <source>
        <dbReference type="Pfam" id="PF13173"/>
    </source>
</evidence>
<dbReference type="PANTHER" id="PTHR33295">
    <property type="entry name" value="ATPASE"/>
    <property type="match status" value="1"/>
</dbReference>
<dbReference type="AlphaFoldDB" id="T1C321"/>
<proteinExistence type="predicted"/>
<gene>
    <name evidence="2" type="ORF">B1B_02201</name>
</gene>
<comment type="caution">
    <text evidence="2">The sequence shown here is derived from an EMBL/GenBank/DDBJ whole genome shotgun (WGS) entry which is preliminary data.</text>
</comment>
<evidence type="ECO:0000313" key="2">
    <source>
        <dbReference type="EMBL" id="EQD75288.1"/>
    </source>
</evidence>
<dbReference type="PANTHER" id="PTHR33295:SF8">
    <property type="entry name" value="AAA+ ATPASE DOMAIN-CONTAINING PROTEIN"/>
    <property type="match status" value="1"/>
</dbReference>
<reference evidence="2" key="2">
    <citation type="journal article" date="2014" name="ISME J.">
        <title>Microbial stratification in low pH oxic and suboxic macroscopic growths along an acid mine drainage.</title>
        <authorList>
            <person name="Mendez-Garcia C."/>
            <person name="Mesa V."/>
            <person name="Sprenger R.R."/>
            <person name="Richter M."/>
            <person name="Diez M.S."/>
            <person name="Solano J."/>
            <person name="Bargiela R."/>
            <person name="Golyshina O.V."/>
            <person name="Manteca A."/>
            <person name="Ramos J.L."/>
            <person name="Gallego J.R."/>
            <person name="Llorente I."/>
            <person name="Martins Dos Santos V.A."/>
            <person name="Jensen O.N."/>
            <person name="Pelaez A.I."/>
            <person name="Sanchez J."/>
            <person name="Ferrer M."/>
        </authorList>
    </citation>
    <scope>NUCLEOTIDE SEQUENCE</scope>
</reference>
<dbReference type="EMBL" id="AUZY01001302">
    <property type="protein sequence ID" value="EQD75288.1"/>
    <property type="molecule type" value="Genomic_DNA"/>
</dbReference>
<dbReference type="InterPro" id="IPR041682">
    <property type="entry name" value="AAA_14"/>
</dbReference>
<dbReference type="Pfam" id="PF13173">
    <property type="entry name" value="AAA_14"/>
    <property type="match status" value="1"/>
</dbReference>
<accession>T1C321</accession>
<protein>
    <submittedName>
        <fullName evidence="2">ATPase</fullName>
    </submittedName>
</protein>
<reference evidence="2" key="1">
    <citation type="submission" date="2013-08" db="EMBL/GenBank/DDBJ databases">
        <authorList>
            <person name="Mendez C."/>
            <person name="Richter M."/>
            <person name="Ferrer M."/>
            <person name="Sanchez J."/>
        </authorList>
    </citation>
    <scope>NUCLEOTIDE SEQUENCE</scope>
</reference>
<organism evidence="2">
    <name type="scientific">mine drainage metagenome</name>
    <dbReference type="NCBI Taxonomy" id="410659"/>
    <lineage>
        <taxon>unclassified sequences</taxon>
        <taxon>metagenomes</taxon>
        <taxon>ecological metagenomes</taxon>
    </lineage>
</organism>
<sequence>MNFEDTRLIDFETSDFEKLDEVFKEEYQSAQYYLLDEIQNVKGWEIFVRSGLDRHKHFIITGSNASLLSKELGTRLTGST</sequence>
<name>T1C321_9ZZZZ</name>
<feature type="domain" description="AAA" evidence="1">
    <location>
        <begin position="2"/>
        <end position="79"/>
    </location>
</feature>